<sequence>MLLIVPIITALLIGIILLSIIFRIYTGSDIRQPHRETATRFMKILQNKNQMRTRIRKFKD</sequence>
<accession>A0A381NNB4</accession>
<evidence type="ECO:0000256" key="1">
    <source>
        <dbReference type="SAM" id="Phobius"/>
    </source>
</evidence>
<evidence type="ECO:0000313" key="2">
    <source>
        <dbReference type="EMBL" id="SUZ56061.1"/>
    </source>
</evidence>
<keyword evidence="1" id="KW-0812">Transmembrane</keyword>
<keyword evidence="1" id="KW-1133">Transmembrane helix</keyword>
<proteinExistence type="predicted"/>
<organism evidence="2">
    <name type="scientific">marine metagenome</name>
    <dbReference type="NCBI Taxonomy" id="408172"/>
    <lineage>
        <taxon>unclassified sequences</taxon>
        <taxon>metagenomes</taxon>
        <taxon>ecological metagenomes</taxon>
    </lineage>
</organism>
<feature type="transmembrane region" description="Helical" evidence="1">
    <location>
        <begin position="6"/>
        <end position="25"/>
    </location>
</feature>
<protein>
    <submittedName>
        <fullName evidence="2">Uncharacterized protein</fullName>
    </submittedName>
</protein>
<gene>
    <name evidence="2" type="ORF">METZ01_LOCUS8915</name>
</gene>
<dbReference type="EMBL" id="UINC01000477">
    <property type="protein sequence ID" value="SUZ56061.1"/>
    <property type="molecule type" value="Genomic_DNA"/>
</dbReference>
<keyword evidence="1" id="KW-0472">Membrane</keyword>
<name>A0A381NNB4_9ZZZZ</name>
<dbReference type="AlphaFoldDB" id="A0A381NNB4"/>
<reference evidence="2" key="1">
    <citation type="submission" date="2018-05" db="EMBL/GenBank/DDBJ databases">
        <authorList>
            <person name="Lanie J.A."/>
            <person name="Ng W.-L."/>
            <person name="Kazmierczak K.M."/>
            <person name="Andrzejewski T.M."/>
            <person name="Davidsen T.M."/>
            <person name="Wayne K.J."/>
            <person name="Tettelin H."/>
            <person name="Glass J.I."/>
            <person name="Rusch D."/>
            <person name="Podicherti R."/>
            <person name="Tsui H.-C.T."/>
            <person name="Winkler M.E."/>
        </authorList>
    </citation>
    <scope>NUCLEOTIDE SEQUENCE</scope>
</reference>